<dbReference type="EMBL" id="CAXKWB010000610">
    <property type="protein sequence ID" value="CAL4061358.1"/>
    <property type="molecule type" value="Genomic_DNA"/>
</dbReference>
<comment type="caution">
    <text evidence="1">The sequence shown here is derived from an EMBL/GenBank/DDBJ whole genome shotgun (WGS) entry which is preliminary data.</text>
</comment>
<accession>A0AAV2PMQ7</accession>
<organism evidence="1 2">
    <name type="scientific">Meganyctiphanes norvegica</name>
    <name type="common">Northern krill</name>
    <name type="synonym">Thysanopoda norvegica</name>
    <dbReference type="NCBI Taxonomy" id="48144"/>
    <lineage>
        <taxon>Eukaryota</taxon>
        <taxon>Metazoa</taxon>
        <taxon>Ecdysozoa</taxon>
        <taxon>Arthropoda</taxon>
        <taxon>Crustacea</taxon>
        <taxon>Multicrustacea</taxon>
        <taxon>Malacostraca</taxon>
        <taxon>Eumalacostraca</taxon>
        <taxon>Eucarida</taxon>
        <taxon>Euphausiacea</taxon>
        <taxon>Euphausiidae</taxon>
        <taxon>Meganyctiphanes</taxon>
    </lineage>
</organism>
<gene>
    <name evidence="1" type="ORF">MNOR_LOCUS2108</name>
</gene>
<keyword evidence="2" id="KW-1185">Reference proteome</keyword>
<sequence>GDCTDVTGCIADEQIERTEKQCKLFSCSITGVDISCGNGQVFSPDQRTCVESLNDSNCPCTVDRAKFWGDCTEATGCTTDDQIERTEKQCKVFYCSITGDETRCE</sequence>
<protein>
    <recommendedName>
        <fullName evidence="3">Chitin-binding type-2 domain-containing protein</fullName>
    </recommendedName>
</protein>
<name>A0AAV2PMQ7_MEGNR</name>
<reference evidence="1 2" key="1">
    <citation type="submission" date="2024-05" db="EMBL/GenBank/DDBJ databases">
        <authorList>
            <person name="Wallberg A."/>
        </authorList>
    </citation>
    <scope>NUCLEOTIDE SEQUENCE [LARGE SCALE GENOMIC DNA]</scope>
</reference>
<feature type="non-terminal residue" evidence="1">
    <location>
        <position position="105"/>
    </location>
</feature>
<dbReference type="AlphaFoldDB" id="A0AAV2PMQ7"/>
<proteinExistence type="predicted"/>
<evidence type="ECO:0008006" key="3">
    <source>
        <dbReference type="Google" id="ProtNLM"/>
    </source>
</evidence>
<evidence type="ECO:0000313" key="2">
    <source>
        <dbReference type="Proteomes" id="UP001497623"/>
    </source>
</evidence>
<feature type="non-terminal residue" evidence="1">
    <location>
        <position position="1"/>
    </location>
</feature>
<evidence type="ECO:0000313" key="1">
    <source>
        <dbReference type="EMBL" id="CAL4061358.1"/>
    </source>
</evidence>
<dbReference type="Proteomes" id="UP001497623">
    <property type="component" value="Unassembled WGS sequence"/>
</dbReference>